<dbReference type="RefSeq" id="WP_034842702.1">
    <property type="nucleotide sequence ID" value="NZ_JOKH01000010.1"/>
</dbReference>
<dbReference type="OrthoDB" id="9808166at2"/>
<dbReference type="GO" id="GO:0030983">
    <property type="term" value="F:mismatched DNA binding"/>
    <property type="evidence" value="ECO:0007669"/>
    <property type="project" value="InterPro"/>
</dbReference>
<evidence type="ECO:0000313" key="6">
    <source>
        <dbReference type="Proteomes" id="UP000028073"/>
    </source>
</evidence>
<dbReference type="Gene3D" id="3.40.50.300">
    <property type="entry name" value="P-loop containing nucleotide triphosphate hydrolases"/>
    <property type="match status" value="1"/>
</dbReference>
<dbReference type="STRING" id="1137799.GZ78_27580"/>
<dbReference type="InterPro" id="IPR000432">
    <property type="entry name" value="DNA_mismatch_repair_MutS_C"/>
</dbReference>
<dbReference type="PANTHER" id="PTHR11361">
    <property type="entry name" value="DNA MISMATCH REPAIR PROTEIN MUTS FAMILY MEMBER"/>
    <property type="match status" value="1"/>
</dbReference>
<keyword evidence="3" id="KW-0238">DNA-binding</keyword>
<dbReference type="InterPro" id="IPR045076">
    <property type="entry name" value="MutS"/>
</dbReference>
<dbReference type="GO" id="GO:0005829">
    <property type="term" value="C:cytosol"/>
    <property type="evidence" value="ECO:0007669"/>
    <property type="project" value="TreeGrafter"/>
</dbReference>
<comment type="caution">
    <text evidence="5">The sequence shown here is derived from an EMBL/GenBank/DDBJ whole genome shotgun (WGS) entry which is preliminary data.</text>
</comment>
<proteinExistence type="predicted"/>
<sequence length="696" mass="79650">MNKRLWNPLFTALFHNLFGNKASSSVVTKYFLSLLPAVLLASIHCAYGMEIDRQEILKKYYLSKFTDLEHNAVSTHEKLSPLRTRTMLEHYLLPEFCPECDTHNTTNRSVQFHTDVWQDTQVFQTPGKAHVYDMAFPGTSTLGEFYGAYLLVYGATWSDSKISHRKNLIKALKDNNLRRNLQSNLKTLNQHLDKGLALFIREHPFNHLLDASALIDESIPVKLLQDDNSSNIREPCSGFSELNGYKNITNPNICSLLDYNFNGHYSLHFQYIAYAESLLAVSSICFNYRFKKRSRELNYYSENNKLHGIVNWLIFSAKADSWADLATIPLSLALSIQRTYEHHWDKKKLNEDMARRLLEFKPFIEALFNFYSFQDLPDINFFLNKSEIKLVSELRIYMNQISTGGHLYQHNLARIVASVRRILALRETIIRLLANAAKLDFYLSVAEGIGNHRRWSFVKFDKNDYGRIQEGPGITARSLWNPLLPAHQAVASNLTLGDTAPRNIILSGANASGKSTFLRSVGINTIFFAQTLGIAAAKTFHFRPFTHFDSLIDKRDQKGRSSYEGEKETVGTVWKYNYQLKEQSAEGKRVLVIADELFRTTNPHTGAAVSKRLVAKLGAMPHTTALISTHFDKLHELGEEHPELFANKHMKADYDEQAGGITSMRFQLTDGVCPHTNAIQMFEEELEQNYPELFEY</sequence>
<protein>
    <recommendedName>
        <fullName evidence="4">DNA mismatch repair proteins mutS family domain-containing protein</fullName>
    </recommendedName>
</protein>
<evidence type="ECO:0000256" key="2">
    <source>
        <dbReference type="ARBA" id="ARBA00022840"/>
    </source>
</evidence>
<organism evidence="5 6">
    <name type="scientific">Endozoicomonas numazuensis</name>
    <dbReference type="NCBI Taxonomy" id="1137799"/>
    <lineage>
        <taxon>Bacteria</taxon>
        <taxon>Pseudomonadati</taxon>
        <taxon>Pseudomonadota</taxon>
        <taxon>Gammaproteobacteria</taxon>
        <taxon>Oceanospirillales</taxon>
        <taxon>Endozoicomonadaceae</taxon>
        <taxon>Endozoicomonas</taxon>
    </lineage>
</organism>
<feature type="domain" description="DNA mismatch repair proteins mutS family" evidence="4">
    <location>
        <begin position="501"/>
        <end position="687"/>
    </location>
</feature>
<dbReference type="EMBL" id="JOKH01000010">
    <property type="protein sequence ID" value="KEQ12202.1"/>
    <property type="molecule type" value="Genomic_DNA"/>
</dbReference>
<dbReference type="Pfam" id="PF00488">
    <property type="entry name" value="MutS_V"/>
    <property type="match status" value="1"/>
</dbReference>
<dbReference type="AlphaFoldDB" id="A0A081N179"/>
<dbReference type="SMART" id="SM00534">
    <property type="entry name" value="MUTSac"/>
    <property type="match status" value="1"/>
</dbReference>
<keyword evidence="2" id="KW-0067">ATP-binding</keyword>
<evidence type="ECO:0000313" key="5">
    <source>
        <dbReference type="EMBL" id="KEQ12202.1"/>
    </source>
</evidence>
<accession>A0A081N179</accession>
<dbReference type="SUPFAM" id="SSF52540">
    <property type="entry name" value="P-loop containing nucleoside triphosphate hydrolases"/>
    <property type="match status" value="1"/>
</dbReference>
<evidence type="ECO:0000256" key="1">
    <source>
        <dbReference type="ARBA" id="ARBA00022741"/>
    </source>
</evidence>
<dbReference type="Proteomes" id="UP000028073">
    <property type="component" value="Unassembled WGS sequence"/>
</dbReference>
<keyword evidence="6" id="KW-1185">Reference proteome</keyword>
<reference evidence="5 6" key="1">
    <citation type="submission" date="2014-06" db="EMBL/GenBank/DDBJ databases">
        <title>Whole Genome Sequences of Three Symbiotic Endozoicomonas Bacteria.</title>
        <authorList>
            <person name="Neave M.J."/>
            <person name="Apprill A."/>
            <person name="Voolstra C.R."/>
        </authorList>
    </citation>
    <scope>NUCLEOTIDE SEQUENCE [LARGE SCALE GENOMIC DNA]</scope>
    <source>
        <strain evidence="5 6">DSM 25634</strain>
    </source>
</reference>
<keyword evidence="1" id="KW-0547">Nucleotide-binding</keyword>
<dbReference type="GO" id="GO:0140664">
    <property type="term" value="F:ATP-dependent DNA damage sensor activity"/>
    <property type="evidence" value="ECO:0007669"/>
    <property type="project" value="InterPro"/>
</dbReference>
<evidence type="ECO:0000259" key="4">
    <source>
        <dbReference type="SMART" id="SM00534"/>
    </source>
</evidence>
<name>A0A081N179_9GAMM</name>
<evidence type="ECO:0000256" key="3">
    <source>
        <dbReference type="ARBA" id="ARBA00023125"/>
    </source>
</evidence>
<gene>
    <name evidence="5" type="ORF">GZ78_27580</name>
</gene>
<dbReference type="GO" id="GO:0005524">
    <property type="term" value="F:ATP binding"/>
    <property type="evidence" value="ECO:0007669"/>
    <property type="project" value="UniProtKB-KW"/>
</dbReference>
<dbReference type="PANTHER" id="PTHR11361:SF99">
    <property type="entry name" value="DNA MISMATCH REPAIR PROTEIN"/>
    <property type="match status" value="1"/>
</dbReference>
<dbReference type="GO" id="GO:0006298">
    <property type="term" value="P:mismatch repair"/>
    <property type="evidence" value="ECO:0007669"/>
    <property type="project" value="InterPro"/>
</dbReference>
<dbReference type="InterPro" id="IPR027417">
    <property type="entry name" value="P-loop_NTPase"/>
</dbReference>
<dbReference type="eggNOG" id="COG0249">
    <property type="taxonomic scope" value="Bacteria"/>
</dbReference>